<dbReference type="CDD" id="cd06579">
    <property type="entry name" value="TM_PBP1_transp_AraH_like"/>
    <property type="match status" value="1"/>
</dbReference>
<organism evidence="7 8">
    <name type="scientific">Variovorax paradoxus</name>
    <dbReference type="NCBI Taxonomy" id="34073"/>
    <lineage>
        <taxon>Bacteria</taxon>
        <taxon>Pseudomonadati</taxon>
        <taxon>Pseudomonadota</taxon>
        <taxon>Betaproteobacteria</taxon>
        <taxon>Burkholderiales</taxon>
        <taxon>Comamonadaceae</taxon>
        <taxon>Variovorax</taxon>
    </lineage>
</organism>
<keyword evidence="3 6" id="KW-0812">Transmembrane</keyword>
<dbReference type="PANTHER" id="PTHR32196">
    <property type="entry name" value="ABC TRANSPORTER PERMEASE PROTEIN YPHD-RELATED-RELATED"/>
    <property type="match status" value="1"/>
</dbReference>
<evidence type="ECO:0000313" key="8">
    <source>
        <dbReference type="Proteomes" id="UP000326780"/>
    </source>
</evidence>
<dbReference type="GO" id="GO:0022857">
    <property type="term" value="F:transmembrane transporter activity"/>
    <property type="evidence" value="ECO:0007669"/>
    <property type="project" value="InterPro"/>
</dbReference>
<evidence type="ECO:0000256" key="1">
    <source>
        <dbReference type="ARBA" id="ARBA00004651"/>
    </source>
</evidence>
<feature type="transmembrane region" description="Helical" evidence="6">
    <location>
        <begin position="121"/>
        <end position="143"/>
    </location>
</feature>
<evidence type="ECO:0000313" key="7">
    <source>
        <dbReference type="EMBL" id="QFZ82180.1"/>
    </source>
</evidence>
<keyword evidence="4 6" id="KW-1133">Transmembrane helix</keyword>
<dbReference type="InterPro" id="IPR001851">
    <property type="entry name" value="ABC_transp_permease"/>
</dbReference>
<feature type="transmembrane region" description="Helical" evidence="6">
    <location>
        <begin position="190"/>
        <end position="211"/>
    </location>
</feature>
<evidence type="ECO:0000256" key="6">
    <source>
        <dbReference type="SAM" id="Phobius"/>
    </source>
</evidence>
<reference evidence="7 8" key="1">
    <citation type="submission" date="2019-10" db="EMBL/GenBank/DDBJ databases">
        <title>Complete genome sequence of Variovorax paradoxus 5C-2.</title>
        <authorList>
            <person name="Gogoleva N.E."/>
            <person name="Balkin A.S."/>
        </authorList>
    </citation>
    <scope>NUCLEOTIDE SEQUENCE [LARGE SCALE GENOMIC DNA]</scope>
    <source>
        <strain evidence="7 8">5C-2</strain>
    </source>
</reference>
<keyword evidence="2" id="KW-1003">Cell membrane</keyword>
<proteinExistence type="predicted"/>
<comment type="subcellular location">
    <subcellularLocation>
        <location evidence="1">Cell membrane</location>
        <topology evidence="1">Multi-pass membrane protein</topology>
    </subcellularLocation>
</comment>
<protein>
    <submittedName>
        <fullName evidence="7">ABC transporter permease</fullName>
    </submittedName>
</protein>
<dbReference type="Pfam" id="PF02653">
    <property type="entry name" value="BPD_transp_2"/>
    <property type="match status" value="1"/>
</dbReference>
<evidence type="ECO:0000256" key="5">
    <source>
        <dbReference type="ARBA" id="ARBA00023136"/>
    </source>
</evidence>
<feature type="transmembrane region" description="Helical" evidence="6">
    <location>
        <begin position="242"/>
        <end position="264"/>
    </location>
</feature>
<dbReference type="AlphaFoldDB" id="A0A5Q0LXL9"/>
<dbReference type="EMBL" id="CP045644">
    <property type="protein sequence ID" value="QFZ82180.1"/>
    <property type="molecule type" value="Genomic_DNA"/>
</dbReference>
<gene>
    <name evidence="7" type="ORF">GFK26_05110</name>
</gene>
<keyword evidence="5 6" id="KW-0472">Membrane</keyword>
<feature type="transmembrane region" description="Helical" evidence="6">
    <location>
        <begin position="43"/>
        <end position="64"/>
    </location>
</feature>
<feature type="transmembrane region" description="Helical" evidence="6">
    <location>
        <begin position="270"/>
        <end position="289"/>
    </location>
</feature>
<evidence type="ECO:0000256" key="4">
    <source>
        <dbReference type="ARBA" id="ARBA00022989"/>
    </source>
</evidence>
<dbReference type="RefSeq" id="WP_153281055.1">
    <property type="nucleotide sequence ID" value="NZ_CP045644.1"/>
</dbReference>
<feature type="transmembrane region" description="Helical" evidence="6">
    <location>
        <begin position="70"/>
        <end position="92"/>
    </location>
</feature>
<feature type="transmembrane region" description="Helical" evidence="6">
    <location>
        <begin position="150"/>
        <end position="170"/>
    </location>
</feature>
<sequence length="348" mass="36362">MNFPTRIDAGAAATATATAGSLQPRRTGDPVKQSNKLTSMREAGLVLIILALCVAMSFASPYFLTWDNVRAMLLSFSIEGIVVVGMTILLIVGGIDLSVGSVVCFAMVVTGKLFLMGMDPWLASLVAIGASGLIGAMIGGCVTRIGLNHFIASLAFMVIVRGLCLALTQGTPQSLFSLPAEFKFIGQGTLFGVPAVILIFLAIVIVSDFVLRRSTLLRRVFYTGSNEKAALYAGIRVGRVKFWVTVLCSASAGLAGVIYTARFGAATPTFGMGMELNVIAAAVIGGASLKGGSGTVLGAVLGLALLSVVTSSLILLDVSPYWQDVIKGLILLAAVTIDHILNTRKTKR</sequence>
<feature type="transmembrane region" description="Helical" evidence="6">
    <location>
        <begin position="321"/>
        <end position="341"/>
    </location>
</feature>
<evidence type="ECO:0000256" key="3">
    <source>
        <dbReference type="ARBA" id="ARBA00022692"/>
    </source>
</evidence>
<evidence type="ECO:0000256" key="2">
    <source>
        <dbReference type="ARBA" id="ARBA00022475"/>
    </source>
</evidence>
<dbReference type="GO" id="GO:0005886">
    <property type="term" value="C:plasma membrane"/>
    <property type="evidence" value="ECO:0007669"/>
    <property type="project" value="UniProtKB-SubCell"/>
</dbReference>
<dbReference type="Proteomes" id="UP000326780">
    <property type="component" value="Chromosome"/>
</dbReference>
<feature type="transmembrane region" description="Helical" evidence="6">
    <location>
        <begin position="296"/>
        <end position="315"/>
    </location>
</feature>
<name>A0A5Q0LXL9_VARPD</name>
<accession>A0A5Q0LXL9</accession>